<dbReference type="InParanoid" id="F5Y7A2"/>
<evidence type="ECO:0000313" key="2">
    <source>
        <dbReference type="Proteomes" id="UP000009222"/>
    </source>
</evidence>
<name>F5Y7A2_LEAAZ</name>
<reference evidence="1 2" key="2">
    <citation type="journal article" date="2011" name="ISME J.">
        <title>RNA-seq reveals cooperative metabolic interactions between two termite-gut spirochete species in co-culture.</title>
        <authorList>
            <person name="Rosenthal A.Z."/>
            <person name="Matson E.G."/>
            <person name="Eldar A."/>
            <person name="Leadbetter J.R."/>
        </authorList>
    </citation>
    <scope>NUCLEOTIDE SEQUENCE [LARGE SCALE GENOMIC DNA]</scope>
    <source>
        <strain evidence="2">ATCC BAA-888 / DSM 13862 / ZAS-9</strain>
    </source>
</reference>
<gene>
    <name evidence="1" type="ordered locus">TREAZ_3533</name>
</gene>
<dbReference type="SUPFAM" id="SSF56925">
    <property type="entry name" value="OMPA-like"/>
    <property type="match status" value="1"/>
</dbReference>
<evidence type="ECO:0008006" key="3">
    <source>
        <dbReference type="Google" id="ProtNLM"/>
    </source>
</evidence>
<sequence length="216" mass="24438">MFTRYTLDANGEREGTAVNAEVTQKLDQLNYGGFVFLDVTYAELSVSIQKGNYKYSDIMDISVLDESSNISGRGWETIMGFSLMGKYPFALSETFSIFPMVGIEYQVSLLQTRTQADGFVYSRDDGLREKNKDGKALRLRDWNSFWIKLGCGVDFAITRAIFARTEVFYGFRFMTPYEIDGLEIAKKQTYDPSPDKTGLTSGPSVRLSAGYKFFTK</sequence>
<dbReference type="eggNOG" id="ENOG5031E07">
    <property type="taxonomic scope" value="Bacteria"/>
</dbReference>
<organism evidence="1 2">
    <name type="scientific">Leadbettera azotonutricia (strain ATCC BAA-888 / DSM 13862 / ZAS-9)</name>
    <name type="common">Treponema azotonutricium</name>
    <dbReference type="NCBI Taxonomy" id="545695"/>
    <lineage>
        <taxon>Bacteria</taxon>
        <taxon>Pseudomonadati</taxon>
        <taxon>Spirochaetota</taxon>
        <taxon>Spirochaetia</taxon>
        <taxon>Spirochaetales</taxon>
        <taxon>Breznakiellaceae</taxon>
        <taxon>Leadbettera</taxon>
    </lineage>
</organism>
<dbReference type="OrthoDB" id="9842125at2"/>
<dbReference type="KEGG" id="taz:TREAZ_3533"/>
<dbReference type="Proteomes" id="UP000009222">
    <property type="component" value="Chromosome"/>
</dbReference>
<reference evidence="2" key="1">
    <citation type="submission" date="2009-12" db="EMBL/GenBank/DDBJ databases">
        <title>Complete sequence of Treponema azotonutricium strain ZAS-9.</title>
        <authorList>
            <person name="Tetu S.G."/>
            <person name="Matson E."/>
            <person name="Ren Q."/>
            <person name="Seshadri R."/>
            <person name="Elbourne L."/>
            <person name="Hassan K.A."/>
            <person name="Durkin A."/>
            <person name="Radune D."/>
            <person name="Mohamoud Y."/>
            <person name="Shay R."/>
            <person name="Jin S."/>
            <person name="Zhang X."/>
            <person name="Lucey K."/>
            <person name="Ballor N.R."/>
            <person name="Ottesen E."/>
            <person name="Rosenthal R."/>
            <person name="Allen A."/>
            <person name="Leadbetter J.R."/>
            <person name="Paulsen I.T."/>
        </authorList>
    </citation>
    <scope>NUCLEOTIDE SEQUENCE [LARGE SCALE GENOMIC DNA]</scope>
    <source>
        <strain evidence="2">ATCC BAA-888 / DSM 13862 / ZAS-9</strain>
    </source>
</reference>
<dbReference type="InterPro" id="IPR011250">
    <property type="entry name" value="OMP/PagP_B-barrel"/>
</dbReference>
<dbReference type="AlphaFoldDB" id="F5Y7A2"/>
<accession>F5Y7A2</accession>
<dbReference type="EMBL" id="CP001841">
    <property type="protein sequence ID" value="AEF80902.1"/>
    <property type="molecule type" value="Genomic_DNA"/>
</dbReference>
<evidence type="ECO:0000313" key="1">
    <source>
        <dbReference type="EMBL" id="AEF80902.1"/>
    </source>
</evidence>
<dbReference type="HOGENOM" id="CLU_1277143_0_0_12"/>
<protein>
    <recommendedName>
        <fullName evidence="3">Outer membrane protein beta-barrel domain-containing protein</fullName>
    </recommendedName>
</protein>
<keyword evidence="2" id="KW-1185">Reference proteome</keyword>
<proteinExistence type="predicted"/>
<dbReference type="RefSeq" id="WP_015712045.1">
    <property type="nucleotide sequence ID" value="NC_015577.1"/>
</dbReference>
<dbReference type="STRING" id="545695.TREAZ_3533"/>